<dbReference type="GO" id="GO:0051537">
    <property type="term" value="F:2 iron, 2 sulfur cluster binding"/>
    <property type="evidence" value="ECO:0007669"/>
    <property type="project" value="TreeGrafter"/>
</dbReference>
<name>G0V9S9_NAUCA</name>
<comment type="similarity">
    <text evidence="2">Belongs to the frataxin family.</text>
</comment>
<dbReference type="SMART" id="SM01219">
    <property type="entry name" value="Frataxin_Cyay"/>
    <property type="match status" value="1"/>
</dbReference>
<dbReference type="InterPro" id="IPR036524">
    <property type="entry name" value="Frataxin/CyaY_sf"/>
</dbReference>
<dbReference type="InterPro" id="IPR020895">
    <property type="entry name" value="Frataxin_CS"/>
</dbReference>
<dbReference type="OMA" id="YEVEYHS"/>
<dbReference type="GO" id="GO:0008199">
    <property type="term" value="F:ferric iron binding"/>
    <property type="evidence" value="ECO:0007669"/>
    <property type="project" value="InterPro"/>
</dbReference>
<evidence type="ECO:0000256" key="10">
    <source>
        <dbReference type="ARBA" id="ARBA00023065"/>
    </source>
</evidence>
<dbReference type="EMBL" id="HE576753">
    <property type="protein sequence ID" value="CCC68696.1"/>
    <property type="molecule type" value="Genomic_DNA"/>
</dbReference>
<protein>
    <recommendedName>
        <fullName evidence="3">ferroxidase</fullName>
        <ecNumber evidence="3">1.16.3.1</ecNumber>
    </recommendedName>
</protein>
<dbReference type="NCBIfam" id="TIGR03422">
    <property type="entry name" value="mito_frataxin"/>
    <property type="match status" value="1"/>
</dbReference>
<evidence type="ECO:0000256" key="9">
    <source>
        <dbReference type="ARBA" id="ARBA00023004"/>
    </source>
</evidence>
<dbReference type="RefSeq" id="XP_003675067.1">
    <property type="nucleotide sequence ID" value="XM_003675019.1"/>
</dbReference>
<dbReference type="STRING" id="1064592.G0V9S9"/>
<dbReference type="GeneID" id="96902253"/>
<dbReference type="SUPFAM" id="SSF55387">
    <property type="entry name" value="Frataxin/Nqo15-like"/>
    <property type="match status" value="1"/>
</dbReference>
<dbReference type="Proteomes" id="UP000001640">
    <property type="component" value="Chromosome 2"/>
</dbReference>
<dbReference type="PANTHER" id="PTHR16821:SF2">
    <property type="entry name" value="FRATAXIN, MITOCHONDRIAL"/>
    <property type="match status" value="1"/>
</dbReference>
<keyword evidence="4" id="KW-0409">Iron storage</keyword>
<dbReference type="HOGENOM" id="CLU_080880_2_4_1"/>
<dbReference type="InterPro" id="IPR002908">
    <property type="entry name" value="Frataxin/CyaY"/>
</dbReference>
<dbReference type="GO" id="GO:0008198">
    <property type="term" value="F:ferrous iron binding"/>
    <property type="evidence" value="ECO:0007669"/>
    <property type="project" value="TreeGrafter"/>
</dbReference>
<organism evidence="13 14">
    <name type="scientific">Naumovozyma castellii</name>
    <name type="common">Yeast</name>
    <name type="synonym">Saccharomyces castellii</name>
    <dbReference type="NCBI Taxonomy" id="27288"/>
    <lineage>
        <taxon>Eukaryota</taxon>
        <taxon>Fungi</taxon>
        <taxon>Dikarya</taxon>
        <taxon>Ascomycota</taxon>
        <taxon>Saccharomycotina</taxon>
        <taxon>Saccharomycetes</taxon>
        <taxon>Saccharomycetales</taxon>
        <taxon>Saccharomycetaceae</taxon>
        <taxon>Naumovozyma</taxon>
    </lineage>
</organism>
<dbReference type="OrthoDB" id="1897642at2759"/>
<keyword evidence="9" id="KW-0408">Iron</keyword>
<dbReference type="PROSITE" id="PS50810">
    <property type="entry name" value="FRATAXIN_2"/>
    <property type="match status" value="1"/>
</dbReference>
<keyword evidence="14" id="KW-1185">Reference proteome</keyword>
<dbReference type="EC" id="1.16.3.1" evidence="3"/>
<dbReference type="GO" id="GO:0006826">
    <property type="term" value="P:iron ion transport"/>
    <property type="evidence" value="ECO:0007669"/>
    <property type="project" value="UniProtKB-KW"/>
</dbReference>
<proteinExistence type="inferred from homology"/>
<evidence type="ECO:0000256" key="2">
    <source>
        <dbReference type="ARBA" id="ARBA00008183"/>
    </source>
</evidence>
<dbReference type="eggNOG" id="KOG3413">
    <property type="taxonomic scope" value="Eukaryota"/>
</dbReference>
<keyword evidence="6" id="KW-0410">Iron transport</keyword>
<accession>G0V9S9</accession>
<dbReference type="PROSITE" id="PS01344">
    <property type="entry name" value="FRATAXIN_1"/>
    <property type="match status" value="1"/>
</dbReference>
<keyword evidence="7" id="KW-0809">Transit peptide</keyword>
<dbReference type="FunCoup" id="G0V9S9">
    <property type="interactions" value="442"/>
</dbReference>
<dbReference type="AlphaFoldDB" id="G0V9S9"/>
<dbReference type="GO" id="GO:0004322">
    <property type="term" value="F:ferroxidase activity"/>
    <property type="evidence" value="ECO:0007669"/>
    <property type="project" value="UniProtKB-EC"/>
</dbReference>
<dbReference type="GO" id="GO:0005739">
    <property type="term" value="C:mitochondrion"/>
    <property type="evidence" value="ECO:0007669"/>
    <property type="project" value="UniProtKB-SubCell"/>
</dbReference>
<comment type="catalytic activity">
    <reaction evidence="12">
        <text>4 Fe(2+) + O2 + 4 H(+) = 4 Fe(3+) + 2 H2O</text>
        <dbReference type="Rhea" id="RHEA:11148"/>
        <dbReference type="ChEBI" id="CHEBI:15377"/>
        <dbReference type="ChEBI" id="CHEBI:15378"/>
        <dbReference type="ChEBI" id="CHEBI:15379"/>
        <dbReference type="ChEBI" id="CHEBI:29033"/>
        <dbReference type="ChEBI" id="CHEBI:29034"/>
        <dbReference type="EC" id="1.16.3.1"/>
    </reaction>
</comment>
<evidence type="ECO:0000313" key="14">
    <source>
        <dbReference type="Proteomes" id="UP000001640"/>
    </source>
</evidence>
<dbReference type="GO" id="GO:0006879">
    <property type="term" value="P:intracellular iron ion homeostasis"/>
    <property type="evidence" value="ECO:0007669"/>
    <property type="project" value="UniProtKB-KW"/>
</dbReference>
<evidence type="ECO:0000256" key="11">
    <source>
        <dbReference type="ARBA" id="ARBA00023128"/>
    </source>
</evidence>
<dbReference type="InterPro" id="IPR017789">
    <property type="entry name" value="Frataxin"/>
</dbReference>
<dbReference type="KEGG" id="ncs:NCAS_0B06120"/>
<evidence type="ECO:0000256" key="1">
    <source>
        <dbReference type="ARBA" id="ARBA00004173"/>
    </source>
</evidence>
<keyword evidence="8" id="KW-0560">Oxidoreductase</keyword>
<evidence type="ECO:0000256" key="8">
    <source>
        <dbReference type="ARBA" id="ARBA00023002"/>
    </source>
</evidence>
<dbReference type="PANTHER" id="PTHR16821">
    <property type="entry name" value="FRATAXIN"/>
    <property type="match status" value="1"/>
</dbReference>
<keyword evidence="5" id="KW-0813">Transport</keyword>
<comment type="subcellular location">
    <subcellularLocation>
        <location evidence="1">Mitochondrion</location>
    </subcellularLocation>
</comment>
<evidence type="ECO:0000256" key="7">
    <source>
        <dbReference type="ARBA" id="ARBA00022946"/>
    </source>
</evidence>
<dbReference type="NCBIfam" id="TIGR03421">
    <property type="entry name" value="FeS_CyaY"/>
    <property type="match status" value="1"/>
</dbReference>
<reference key="2">
    <citation type="submission" date="2011-08" db="EMBL/GenBank/DDBJ databases">
        <title>Genome sequence of Naumovozyma castellii.</title>
        <authorList>
            <person name="Gordon J.L."/>
            <person name="Armisen D."/>
            <person name="Proux-Wera E."/>
            <person name="OhEigeartaigh S.S."/>
            <person name="Byrne K.P."/>
            <person name="Wolfe K.H."/>
        </authorList>
    </citation>
    <scope>NUCLEOTIDE SEQUENCE</scope>
    <source>
        <strain>Type strain:CBS 4309</strain>
    </source>
</reference>
<reference evidence="13 14" key="1">
    <citation type="journal article" date="2011" name="Proc. Natl. Acad. Sci. U.S.A.">
        <title>Evolutionary erosion of yeast sex chromosomes by mating-type switching accidents.</title>
        <authorList>
            <person name="Gordon J.L."/>
            <person name="Armisen D."/>
            <person name="Proux-Wera E."/>
            <person name="Oheigeartaigh S.S."/>
            <person name="Byrne K.P."/>
            <person name="Wolfe K.H."/>
        </authorList>
    </citation>
    <scope>NUCLEOTIDE SEQUENCE [LARGE SCALE GENOMIC DNA]</scope>
    <source>
        <strain evidence="14">ATCC 76901 / BCRC 22586 / CBS 4309 / NBRC 1992 / NRRL Y-12630</strain>
    </source>
</reference>
<keyword evidence="11" id="KW-0496">Mitochondrion</keyword>
<sequence>MLRTYSSRVSRLRVSPLATFLRIRHGNRTWTPLLQQFHWYHVALNVKRFYTITSTHGHEVPKEVINLPLQKYHQEADKFLDKLFDNLEELSDRYPKDIPDVDLNHGVMTLEVPIIGSYVINKQPPNKQIWFASPLSGPNRFDFYKNEWISLRDGQKLIDILNSEIQSIFPKENIDLGA</sequence>
<dbReference type="InParanoid" id="G0V9S9"/>
<evidence type="ECO:0000256" key="3">
    <source>
        <dbReference type="ARBA" id="ARBA00013107"/>
    </source>
</evidence>
<evidence type="ECO:0000256" key="4">
    <source>
        <dbReference type="ARBA" id="ARBA00022434"/>
    </source>
</evidence>
<dbReference type="GO" id="GO:0034986">
    <property type="term" value="F:iron chaperone activity"/>
    <property type="evidence" value="ECO:0007669"/>
    <property type="project" value="TreeGrafter"/>
</dbReference>
<evidence type="ECO:0000256" key="6">
    <source>
        <dbReference type="ARBA" id="ARBA00022496"/>
    </source>
</evidence>
<gene>
    <name evidence="13" type="primary">NCAS0B06120</name>
    <name evidence="13" type="ordered locus">NCAS_0B06120</name>
</gene>
<dbReference type="Pfam" id="PF01491">
    <property type="entry name" value="Frataxin_Cyay"/>
    <property type="match status" value="1"/>
</dbReference>
<dbReference type="GO" id="GO:0016226">
    <property type="term" value="P:iron-sulfur cluster assembly"/>
    <property type="evidence" value="ECO:0007669"/>
    <property type="project" value="InterPro"/>
</dbReference>
<keyword evidence="10" id="KW-0406">Ion transport</keyword>
<evidence type="ECO:0000256" key="12">
    <source>
        <dbReference type="ARBA" id="ARBA00047990"/>
    </source>
</evidence>
<dbReference type="Gene3D" id="3.30.920.10">
    <property type="entry name" value="Frataxin/CyaY"/>
    <property type="match status" value="1"/>
</dbReference>
<evidence type="ECO:0000313" key="13">
    <source>
        <dbReference type="EMBL" id="CCC68696.1"/>
    </source>
</evidence>
<evidence type="ECO:0000256" key="5">
    <source>
        <dbReference type="ARBA" id="ARBA00022448"/>
    </source>
</evidence>